<gene>
    <name evidence="8" type="ORF">SAMN04488087_1676</name>
</gene>
<dbReference type="Pfam" id="PF04851">
    <property type="entry name" value="ResIII"/>
    <property type="match status" value="1"/>
</dbReference>
<dbReference type="Gene3D" id="3.40.50.300">
    <property type="entry name" value="P-loop containing nucleotide triphosphate hydrolases"/>
    <property type="match status" value="1"/>
</dbReference>
<evidence type="ECO:0000259" key="6">
    <source>
        <dbReference type="PROSITE" id="PS51192"/>
    </source>
</evidence>
<evidence type="ECO:0000256" key="2">
    <source>
        <dbReference type="ARBA" id="ARBA00022801"/>
    </source>
</evidence>
<dbReference type="InterPro" id="IPR057342">
    <property type="entry name" value="DEXDc_RapA"/>
</dbReference>
<dbReference type="SMART" id="SM00490">
    <property type="entry name" value="HELICc"/>
    <property type="match status" value="1"/>
</dbReference>
<dbReference type="PROSITE" id="PS51194">
    <property type="entry name" value="HELICASE_CTER"/>
    <property type="match status" value="1"/>
</dbReference>
<evidence type="ECO:0000256" key="1">
    <source>
        <dbReference type="ARBA" id="ARBA00022741"/>
    </source>
</evidence>
<dbReference type="Pfam" id="PF13020">
    <property type="entry name" value="NOV_C"/>
    <property type="match status" value="1"/>
</dbReference>
<keyword evidence="1" id="KW-0547">Nucleotide-binding</keyword>
<dbReference type="STRING" id="633813.SAMN04488087_1676"/>
<protein>
    <submittedName>
        <fullName evidence="8">SNF2 family N-terminal domain-containing protein</fullName>
    </submittedName>
</protein>
<sequence>MGHIKPGDIIQGPHWPESVEVNLVQDLGSYVRIVGRTTTSGYHVDQMLPRADIQNLQIVPVATDFAGAARDIFLRLEALRYRYASLYDPLLAMNISKVDPLPHQIEAVYGYVLNLPRIRFLIADDPGAGKTIMAGLIIKELKLRRLAQRILIVVPGHLKDQWRREMKERFEEHFVVVDRRTMEALFGENVWLRENQIITSMDFAKQDDVLPSLAAAHFDLVIVDEAHKMSAYRYGNRLTRTARYRLGETLSQIATHLLFLTATPHKGDPENFRLFLDLLVPGFFATEDLLQESIRNRDNPLFIRRMKEDLKDFEGKPLFLPRHVRTISFDLGQESPKEKELYNALSRYVQTQYNKALTKDKRRNVAFALVILQRRFASSTYALYRTLQRRKKRLEDLLRMSDPERRKQLERPILFDPEEAEDASEAERWQQEEIWETLTVAENRRELEREIETVKHLLHQAEAIIHSGEEVKLRHFRQALNDLERRFPGEKILVFTESRDTLVYLEQRLRQWGYSVCTIHGGMKLEDRIQAEAVFRNEAQVMVATEAAGEGINLQFCHLMVNYDLPWNPNRLEQRMGRIHRYGQTKEVDIFNLVATDTREGMVLQRLFEKLEEIRQALGSDKVFDVLGEVYYGKNLAQLMLEAAASARSLDEILREIDIQVDEEYIRRVRENLGESLATRYIDYTRIREMADQAREHRLIPEYTEAFFKKGWEAAGGRYRKRRDGFLAVESIPPAIRRVAEEDAFRKRFGSLLNRYPKVAFDREVAFRHPDAEFVSFGHPLFEALLRWVEMSLNDALHRGAVFTDPDGRLDGVLLFYEGEITDGTGRVAGRRLLAFFADRKGGDVRPVNPALLWDLLEGGDTCGRDDVSLEALKELTLPVVLEELERYRTEIARERERQAHIKEKYGLRSLEHFILELDGDLINLYARQEQGEKVDLVIHNKKEQKRRYEQALRELEEEIRRERVLTLSTPRFVAAARVVPAKVAADKMSEDPDVEQVGMAVAMDYERRYSREPEDVSAQNLGFDIRSRDPRTGRKRYIEVKARAGVGPVALTKNEWFKAQRFGDEYYLYVVLNAATKPELYIIQNPAVNLKPEEVVEVRYWVGMEEILRGGREEG</sequence>
<dbReference type="SUPFAM" id="SSF52540">
    <property type="entry name" value="P-loop containing nucleoside triphosphate hydrolases"/>
    <property type="match status" value="2"/>
</dbReference>
<dbReference type="Gene3D" id="3.40.50.10810">
    <property type="entry name" value="Tandem AAA-ATPase domain"/>
    <property type="match status" value="1"/>
</dbReference>
<dbReference type="CDD" id="cd18011">
    <property type="entry name" value="DEXDc_RapA"/>
    <property type="match status" value="1"/>
</dbReference>
<dbReference type="RefSeq" id="WP_072715519.1">
    <property type="nucleotide sequence ID" value="NZ_FRAU01000005.1"/>
</dbReference>
<evidence type="ECO:0000256" key="3">
    <source>
        <dbReference type="ARBA" id="ARBA00022806"/>
    </source>
</evidence>
<evidence type="ECO:0000313" key="9">
    <source>
        <dbReference type="Proteomes" id="UP000185812"/>
    </source>
</evidence>
<dbReference type="Proteomes" id="UP000185812">
    <property type="component" value="Unassembled WGS sequence"/>
</dbReference>
<dbReference type="PANTHER" id="PTHR45766">
    <property type="entry name" value="DNA ANNEALING HELICASE AND ENDONUCLEASE ZRANB3 FAMILY MEMBER"/>
    <property type="match status" value="1"/>
</dbReference>
<proteinExistence type="predicted"/>
<dbReference type="InterPro" id="IPR006935">
    <property type="entry name" value="Helicase/UvrB_N"/>
</dbReference>
<dbReference type="InterPro" id="IPR001650">
    <property type="entry name" value="Helicase_C-like"/>
</dbReference>
<dbReference type="EMBL" id="FRAU01000005">
    <property type="protein sequence ID" value="SHK67739.1"/>
    <property type="molecule type" value="Genomic_DNA"/>
</dbReference>
<dbReference type="GO" id="GO:0005524">
    <property type="term" value="F:ATP binding"/>
    <property type="evidence" value="ECO:0007669"/>
    <property type="project" value="InterPro"/>
</dbReference>
<dbReference type="Pfam" id="PF00271">
    <property type="entry name" value="Helicase_C"/>
    <property type="match status" value="1"/>
</dbReference>
<dbReference type="GO" id="GO:0016787">
    <property type="term" value="F:hydrolase activity"/>
    <property type="evidence" value="ECO:0007669"/>
    <property type="project" value="UniProtKB-KW"/>
</dbReference>
<keyword evidence="9" id="KW-1185">Reference proteome</keyword>
<keyword evidence="4" id="KW-0067">ATP-binding</keyword>
<feature type="domain" description="Helicase ATP-binding" evidence="6">
    <location>
        <begin position="111"/>
        <end position="282"/>
    </location>
</feature>
<evidence type="ECO:0000256" key="5">
    <source>
        <dbReference type="SAM" id="Coils"/>
    </source>
</evidence>
<feature type="domain" description="Helicase C-terminal" evidence="7">
    <location>
        <begin position="475"/>
        <end position="631"/>
    </location>
</feature>
<reference evidence="9" key="1">
    <citation type="submission" date="2016-11" db="EMBL/GenBank/DDBJ databases">
        <authorList>
            <person name="Varghese N."/>
            <person name="Submissions S."/>
        </authorList>
    </citation>
    <scope>NUCLEOTIDE SEQUENCE [LARGE SCALE GENOMIC DNA]</scope>
    <source>
        <strain evidence="9">DSM 22212</strain>
    </source>
</reference>
<keyword evidence="5" id="KW-0175">Coiled coil</keyword>
<dbReference type="PANTHER" id="PTHR45766:SF6">
    <property type="entry name" value="SWI_SNF-RELATED MATRIX-ASSOCIATED ACTIN-DEPENDENT REGULATOR OF CHROMATIN SUBFAMILY A-LIKE PROTEIN 1"/>
    <property type="match status" value="1"/>
</dbReference>
<dbReference type="SMART" id="SM00487">
    <property type="entry name" value="DEXDc"/>
    <property type="match status" value="1"/>
</dbReference>
<dbReference type="InterPro" id="IPR027417">
    <property type="entry name" value="P-loop_NTPase"/>
</dbReference>
<organism evidence="8 9">
    <name type="scientific">Rhodothermus profundi</name>
    <dbReference type="NCBI Taxonomy" id="633813"/>
    <lineage>
        <taxon>Bacteria</taxon>
        <taxon>Pseudomonadati</taxon>
        <taxon>Rhodothermota</taxon>
        <taxon>Rhodothermia</taxon>
        <taxon>Rhodothermales</taxon>
        <taxon>Rhodothermaceae</taxon>
        <taxon>Rhodothermus</taxon>
    </lineage>
</organism>
<dbReference type="CDD" id="cd18793">
    <property type="entry name" value="SF2_C_SNF"/>
    <property type="match status" value="1"/>
</dbReference>
<feature type="coiled-coil region" evidence="5">
    <location>
        <begin position="939"/>
        <end position="966"/>
    </location>
</feature>
<dbReference type="OrthoDB" id="9760715at2"/>
<dbReference type="InterPro" id="IPR038718">
    <property type="entry name" value="SNF2-like_sf"/>
</dbReference>
<evidence type="ECO:0000256" key="4">
    <source>
        <dbReference type="ARBA" id="ARBA00022840"/>
    </source>
</evidence>
<dbReference type="InterPro" id="IPR049730">
    <property type="entry name" value="SNF2/RAD54-like_C"/>
</dbReference>
<dbReference type="GO" id="GO:0003677">
    <property type="term" value="F:DNA binding"/>
    <property type="evidence" value="ECO:0007669"/>
    <property type="project" value="InterPro"/>
</dbReference>
<keyword evidence="3" id="KW-0347">Helicase</keyword>
<keyword evidence="2" id="KW-0378">Hydrolase</keyword>
<name>A0A1M6UEY7_9BACT</name>
<evidence type="ECO:0000313" key="8">
    <source>
        <dbReference type="EMBL" id="SHK67739.1"/>
    </source>
</evidence>
<dbReference type="InterPro" id="IPR014001">
    <property type="entry name" value="Helicase_ATP-bd"/>
</dbReference>
<evidence type="ECO:0000259" key="7">
    <source>
        <dbReference type="PROSITE" id="PS51194"/>
    </source>
</evidence>
<accession>A0A1M6UEY7</accession>
<dbReference type="PROSITE" id="PS51192">
    <property type="entry name" value="HELICASE_ATP_BIND_1"/>
    <property type="match status" value="1"/>
</dbReference>
<dbReference type="AlphaFoldDB" id="A0A1M6UEY7"/>
<dbReference type="InterPro" id="IPR024975">
    <property type="entry name" value="NOV_C"/>
</dbReference>